<sequence length="185" mass="20036">MAEPQESEKTSELISMNDIERVFTLYDANGDGKISPSELADLMRALGSEVSDEELKAKMTEMDSDRDGFVDLKEFVAFHRGLGGANGGGGGKEGELRDAFAMYDLDRDGQISAKELHLVLKRLGETCSVHDCSRMIRSVDLDGDGSVNFEEFKMMMTNGGERKGSGGDPSPLPSPSSGSNFFHKG</sequence>
<evidence type="ECO:0000256" key="3">
    <source>
        <dbReference type="ARBA" id="ARBA00022737"/>
    </source>
</evidence>
<evidence type="ECO:0000256" key="1">
    <source>
        <dbReference type="ARBA" id="ARBA00003291"/>
    </source>
</evidence>
<dbReference type="PROSITE" id="PS00018">
    <property type="entry name" value="EF_HAND_1"/>
    <property type="match status" value="4"/>
</dbReference>
<dbReference type="OrthoDB" id="26525at2759"/>
<keyword evidence="2" id="KW-0479">Metal-binding</keyword>
<comment type="function">
    <text evidence="1">Potential calcium sensor.</text>
</comment>
<dbReference type="CDD" id="cd00051">
    <property type="entry name" value="EFh"/>
    <property type="match status" value="2"/>
</dbReference>
<reference evidence="7" key="2">
    <citation type="submission" date="2019-07" db="EMBL/GenBank/DDBJ databases">
        <authorList>
            <person name="Yang Y."/>
            <person name="Bocs S."/>
            <person name="Baudouin L."/>
        </authorList>
    </citation>
    <scope>NUCLEOTIDE SEQUENCE</scope>
    <source>
        <tissue evidence="7">Spear leaf of Hainan Tall coconut</tissue>
    </source>
</reference>
<dbReference type="PROSITE" id="PS50222">
    <property type="entry name" value="EF_HAND_2"/>
    <property type="match status" value="4"/>
</dbReference>
<gene>
    <name evidence="7" type="ORF">COCNU_02G006330</name>
</gene>
<accession>A0A8K0MWD5</accession>
<dbReference type="AlphaFoldDB" id="A0A8K0MWD5"/>
<comment type="caution">
    <text evidence="7">The sequence shown here is derived from an EMBL/GenBank/DDBJ whole genome shotgun (WGS) entry which is preliminary data.</text>
</comment>
<dbReference type="InterPro" id="IPR002048">
    <property type="entry name" value="EF_hand_dom"/>
</dbReference>
<dbReference type="Gene3D" id="1.10.238.10">
    <property type="entry name" value="EF-hand"/>
    <property type="match status" value="2"/>
</dbReference>
<dbReference type="SUPFAM" id="SSF47473">
    <property type="entry name" value="EF-hand"/>
    <property type="match status" value="1"/>
</dbReference>
<dbReference type="FunFam" id="1.10.238.10:FF:000353">
    <property type="entry name" value="Probable calcium-binding protein CML31"/>
    <property type="match status" value="1"/>
</dbReference>
<organism evidence="7 8">
    <name type="scientific">Cocos nucifera</name>
    <name type="common">Coconut palm</name>
    <dbReference type="NCBI Taxonomy" id="13894"/>
    <lineage>
        <taxon>Eukaryota</taxon>
        <taxon>Viridiplantae</taxon>
        <taxon>Streptophyta</taxon>
        <taxon>Embryophyta</taxon>
        <taxon>Tracheophyta</taxon>
        <taxon>Spermatophyta</taxon>
        <taxon>Magnoliopsida</taxon>
        <taxon>Liliopsida</taxon>
        <taxon>Arecaceae</taxon>
        <taxon>Arecoideae</taxon>
        <taxon>Cocoseae</taxon>
        <taxon>Attaleinae</taxon>
        <taxon>Cocos</taxon>
    </lineage>
</organism>
<protein>
    <submittedName>
        <fullName evidence="7">Calcium-binding protein CML24</fullName>
    </submittedName>
</protein>
<evidence type="ECO:0000256" key="4">
    <source>
        <dbReference type="ARBA" id="ARBA00022837"/>
    </source>
</evidence>
<dbReference type="Pfam" id="PF13499">
    <property type="entry name" value="EF-hand_7"/>
    <property type="match status" value="2"/>
</dbReference>
<dbReference type="Proteomes" id="UP000797356">
    <property type="component" value="Chromosome 2"/>
</dbReference>
<dbReference type="InterPro" id="IPR011992">
    <property type="entry name" value="EF-hand-dom_pair"/>
</dbReference>
<evidence type="ECO:0000313" key="7">
    <source>
        <dbReference type="EMBL" id="KAG1330665.1"/>
    </source>
</evidence>
<dbReference type="PANTHER" id="PTHR10891">
    <property type="entry name" value="EF-HAND CALCIUM-BINDING DOMAIN CONTAINING PROTEIN"/>
    <property type="match status" value="1"/>
</dbReference>
<keyword evidence="4" id="KW-0106">Calcium</keyword>
<reference evidence="7" key="1">
    <citation type="journal article" date="2017" name="Gigascience">
        <title>The genome draft of coconut (Cocos nucifera).</title>
        <authorList>
            <person name="Xiao Y."/>
            <person name="Xu P."/>
            <person name="Fan H."/>
            <person name="Baudouin L."/>
            <person name="Xia W."/>
            <person name="Bocs S."/>
            <person name="Xu J."/>
            <person name="Li Q."/>
            <person name="Guo A."/>
            <person name="Zhou L."/>
            <person name="Li J."/>
            <person name="Wu Y."/>
            <person name="Ma Z."/>
            <person name="Armero A."/>
            <person name="Issali A.E."/>
            <person name="Liu N."/>
            <person name="Peng M."/>
            <person name="Yang Y."/>
        </authorList>
    </citation>
    <scope>NUCLEOTIDE SEQUENCE</scope>
    <source>
        <tissue evidence="7">Spear leaf of Hainan Tall coconut</tissue>
    </source>
</reference>
<dbReference type="InterPro" id="IPR039647">
    <property type="entry name" value="EF_hand_pair_protein_CML-like"/>
</dbReference>
<evidence type="ECO:0000256" key="2">
    <source>
        <dbReference type="ARBA" id="ARBA00022723"/>
    </source>
</evidence>
<dbReference type="SMART" id="SM00054">
    <property type="entry name" value="EFh"/>
    <property type="match status" value="4"/>
</dbReference>
<feature type="region of interest" description="Disordered" evidence="5">
    <location>
        <begin position="157"/>
        <end position="185"/>
    </location>
</feature>
<evidence type="ECO:0000256" key="5">
    <source>
        <dbReference type="SAM" id="MobiDB-lite"/>
    </source>
</evidence>
<keyword evidence="8" id="KW-1185">Reference proteome</keyword>
<dbReference type="GO" id="GO:0005509">
    <property type="term" value="F:calcium ion binding"/>
    <property type="evidence" value="ECO:0007669"/>
    <property type="project" value="InterPro"/>
</dbReference>
<feature type="domain" description="EF-hand" evidence="6">
    <location>
        <begin position="14"/>
        <end position="49"/>
    </location>
</feature>
<feature type="domain" description="EF-hand" evidence="6">
    <location>
        <begin position="127"/>
        <end position="162"/>
    </location>
</feature>
<feature type="domain" description="EF-hand" evidence="6">
    <location>
        <begin position="91"/>
        <end position="126"/>
    </location>
</feature>
<dbReference type="InterPro" id="IPR018247">
    <property type="entry name" value="EF_Hand_1_Ca_BS"/>
</dbReference>
<feature type="domain" description="EF-hand" evidence="6">
    <location>
        <begin position="50"/>
        <end position="85"/>
    </location>
</feature>
<proteinExistence type="predicted"/>
<evidence type="ECO:0000259" key="6">
    <source>
        <dbReference type="PROSITE" id="PS50222"/>
    </source>
</evidence>
<evidence type="ECO:0000313" key="8">
    <source>
        <dbReference type="Proteomes" id="UP000797356"/>
    </source>
</evidence>
<name>A0A8K0MWD5_COCNU</name>
<keyword evidence="3" id="KW-0677">Repeat</keyword>
<dbReference type="EMBL" id="CM017873">
    <property type="protein sequence ID" value="KAG1330665.1"/>
    <property type="molecule type" value="Genomic_DNA"/>
</dbReference>